<evidence type="ECO:0000313" key="3">
    <source>
        <dbReference type="Proteomes" id="UP000552644"/>
    </source>
</evidence>
<comment type="caution">
    <text evidence="2">The sequence shown here is derived from an EMBL/GenBank/DDBJ whole genome shotgun (WGS) entry which is preliminary data.</text>
</comment>
<feature type="signal peptide" evidence="1">
    <location>
        <begin position="1"/>
        <end position="22"/>
    </location>
</feature>
<protein>
    <recommendedName>
        <fullName evidence="4">Secreted protein</fullName>
    </recommendedName>
</protein>
<keyword evidence="3" id="KW-1185">Reference proteome</keyword>
<accession>A0A7W7QHQ6</accession>
<dbReference type="EMBL" id="JACHJP010000001">
    <property type="protein sequence ID" value="MBB4913805.1"/>
    <property type="molecule type" value="Genomic_DNA"/>
</dbReference>
<dbReference type="AlphaFoldDB" id="A0A7W7QHQ6"/>
<evidence type="ECO:0000256" key="1">
    <source>
        <dbReference type="SAM" id="SignalP"/>
    </source>
</evidence>
<keyword evidence="1" id="KW-0732">Signal</keyword>
<name>A0A7W7QHQ6_9ACTN</name>
<evidence type="ECO:0000313" key="2">
    <source>
        <dbReference type="EMBL" id="MBB4913805.1"/>
    </source>
</evidence>
<proteinExistence type="predicted"/>
<reference evidence="2 3" key="1">
    <citation type="submission" date="2020-08" db="EMBL/GenBank/DDBJ databases">
        <title>Genomic Encyclopedia of Type Strains, Phase III (KMG-III): the genomes of soil and plant-associated and newly described type strains.</title>
        <authorList>
            <person name="Whitman W."/>
        </authorList>
    </citation>
    <scope>NUCLEOTIDE SEQUENCE [LARGE SCALE GENOMIC DNA]</scope>
    <source>
        <strain evidence="2 3">CECT 8840</strain>
    </source>
</reference>
<organism evidence="2 3">
    <name type="scientific">Streptosporangium saharense</name>
    <dbReference type="NCBI Taxonomy" id="1706840"/>
    <lineage>
        <taxon>Bacteria</taxon>
        <taxon>Bacillati</taxon>
        <taxon>Actinomycetota</taxon>
        <taxon>Actinomycetes</taxon>
        <taxon>Streptosporangiales</taxon>
        <taxon>Streptosporangiaceae</taxon>
        <taxon>Streptosporangium</taxon>
    </lineage>
</organism>
<dbReference type="RefSeq" id="WP_184712537.1">
    <property type="nucleotide sequence ID" value="NZ_JACHJP010000001.1"/>
</dbReference>
<dbReference type="Proteomes" id="UP000552644">
    <property type="component" value="Unassembled WGS sequence"/>
</dbReference>
<feature type="chain" id="PRO_5030955040" description="Secreted protein" evidence="1">
    <location>
        <begin position="23"/>
        <end position="99"/>
    </location>
</feature>
<evidence type="ECO:0008006" key="4">
    <source>
        <dbReference type="Google" id="ProtNLM"/>
    </source>
</evidence>
<gene>
    <name evidence="2" type="ORF">FHS44_000877</name>
</gene>
<sequence length="99" mass="10172">MSLIKRLAVTAAATMLAVPLAAAPATAVATRTYVCAQGGWVDWYPFQVMSLEGQGCTGPDGLGGPGVITVSSWGKTYSCESVLWASTKASAIGFRCVLA</sequence>